<name>A0A804HM17_MUSAM</name>
<accession>A0A804HM17</accession>
<evidence type="ECO:0000313" key="3">
    <source>
        <dbReference type="Proteomes" id="UP000012960"/>
    </source>
</evidence>
<dbReference type="Proteomes" id="UP000012960">
    <property type="component" value="Unplaced"/>
</dbReference>
<dbReference type="InParanoid" id="A0A804HM17"/>
<sequence length="113" mass="13397">MSYEHSFRKKNVIVKSFCNVEVRSIFCALSQKFKILTIPKKFTFRKSYMLGFVKKRGGHKFCTKSRFDRFNRFIMNRLKILLTIPNILAQENLGIMLTIPNILSQENLYKPSR</sequence>
<reference evidence="1" key="1">
    <citation type="submission" date="2021-03" db="EMBL/GenBank/DDBJ databases">
        <authorList>
            <consortium name="Genoscope - CEA"/>
            <person name="William W."/>
        </authorList>
    </citation>
    <scope>NUCLEOTIDE SEQUENCE</scope>
    <source>
        <strain evidence="1">Doubled-haploid Pahang</strain>
    </source>
</reference>
<reference evidence="2" key="2">
    <citation type="submission" date="2021-05" db="UniProtKB">
        <authorList>
            <consortium name="EnsemblPlants"/>
        </authorList>
    </citation>
    <scope>IDENTIFICATION</scope>
    <source>
        <strain evidence="2">subsp. malaccensis</strain>
    </source>
</reference>
<protein>
    <submittedName>
        <fullName evidence="1">(wild Malaysian banana) hypothetical protein</fullName>
    </submittedName>
</protein>
<dbReference type="Gramene" id="Ma00_t00720.1">
    <property type="protein sequence ID" value="Ma00_p00720.1"/>
    <property type="gene ID" value="Ma00_g00720"/>
</dbReference>
<proteinExistence type="predicted"/>
<evidence type="ECO:0000313" key="1">
    <source>
        <dbReference type="EMBL" id="CAG1860606.1"/>
    </source>
</evidence>
<gene>
    <name evidence="1" type="ORF">GSMUA_55000.1</name>
</gene>
<organism evidence="2 3">
    <name type="scientific">Musa acuminata subsp. malaccensis</name>
    <name type="common">Wild banana</name>
    <name type="synonym">Musa malaccensis</name>
    <dbReference type="NCBI Taxonomy" id="214687"/>
    <lineage>
        <taxon>Eukaryota</taxon>
        <taxon>Viridiplantae</taxon>
        <taxon>Streptophyta</taxon>
        <taxon>Embryophyta</taxon>
        <taxon>Tracheophyta</taxon>
        <taxon>Spermatophyta</taxon>
        <taxon>Magnoliopsida</taxon>
        <taxon>Liliopsida</taxon>
        <taxon>Zingiberales</taxon>
        <taxon>Musaceae</taxon>
        <taxon>Musa</taxon>
    </lineage>
</organism>
<dbReference type="EMBL" id="HG996467">
    <property type="protein sequence ID" value="CAG1860606.1"/>
    <property type="molecule type" value="Genomic_DNA"/>
</dbReference>
<keyword evidence="3" id="KW-1185">Reference proteome</keyword>
<dbReference type="AlphaFoldDB" id="A0A804HM17"/>
<evidence type="ECO:0000313" key="2">
    <source>
        <dbReference type="EnsemblPlants" id="Ma00_p00720.1"/>
    </source>
</evidence>
<dbReference type="EnsemblPlants" id="Ma00_t00720.1">
    <property type="protein sequence ID" value="Ma00_p00720.1"/>
    <property type="gene ID" value="Ma00_g00720"/>
</dbReference>